<dbReference type="InterPro" id="IPR036188">
    <property type="entry name" value="FAD/NAD-bd_sf"/>
</dbReference>
<evidence type="ECO:0000313" key="5">
    <source>
        <dbReference type="Proteomes" id="UP001161017"/>
    </source>
</evidence>
<name>A0AA43U081_9LECA</name>
<keyword evidence="3" id="KW-0560">Oxidoreductase</keyword>
<reference evidence="4" key="1">
    <citation type="journal article" date="2023" name="Genome Biol. Evol.">
        <title>First Whole Genome Sequence and Flow Cytometry Genome Size Data for the Lichen-Forming Fungus Ramalina farinacea (Ascomycota).</title>
        <authorList>
            <person name="Llewellyn T."/>
            <person name="Mian S."/>
            <person name="Hill R."/>
            <person name="Leitch I.J."/>
            <person name="Gaya E."/>
        </authorList>
    </citation>
    <scope>NUCLEOTIDE SEQUENCE</scope>
    <source>
        <strain evidence="4">LIQ254RAFAR</strain>
    </source>
</reference>
<dbReference type="PANTHER" id="PTHR23023">
    <property type="entry name" value="DIMETHYLANILINE MONOOXYGENASE"/>
    <property type="match status" value="1"/>
</dbReference>
<dbReference type="GO" id="GO:0016491">
    <property type="term" value="F:oxidoreductase activity"/>
    <property type="evidence" value="ECO:0007669"/>
    <property type="project" value="UniProtKB-KW"/>
</dbReference>
<dbReference type="EMBL" id="JAPUFD010000013">
    <property type="protein sequence ID" value="MDI1491072.1"/>
    <property type="molecule type" value="Genomic_DNA"/>
</dbReference>
<keyword evidence="2" id="KW-0274">FAD</keyword>
<evidence type="ECO:0000313" key="4">
    <source>
        <dbReference type="EMBL" id="MDI1491072.1"/>
    </source>
</evidence>
<keyword evidence="5" id="KW-1185">Reference proteome</keyword>
<dbReference type="InterPro" id="IPR050346">
    <property type="entry name" value="FMO-like"/>
</dbReference>
<protein>
    <submittedName>
        <fullName evidence="4">Uncharacterized protein</fullName>
    </submittedName>
</protein>
<dbReference type="AlphaFoldDB" id="A0AA43U081"/>
<gene>
    <name evidence="4" type="ORF">OHK93_002278</name>
</gene>
<dbReference type="SUPFAM" id="SSF51905">
    <property type="entry name" value="FAD/NAD(P)-binding domain"/>
    <property type="match status" value="2"/>
</dbReference>
<evidence type="ECO:0000256" key="3">
    <source>
        <dbReference type="ARBA" id="ARBA00023002"/>
    </source>
</evidence>
<accession>A0AA43U081</accession>
<evidence type="ECO:0000256" key="2">
    <source>
        <dbReference type="ARBA" id="ARBA00022827"/>
    </source>
</evidence>
<proteinExistence type="predicted"/>
<dbReference type="Proteomes" id="UP001161017">
    <property type="component" value="Unassembled WGS sequence"/>
</dbReference>
<organism evidence="4 5">
    <name type="scientific">Ramalina farinacea</name>
    <dbReference type="NCBI Taxonomy" id="258253"/>
    <lineage>
        <taxon>Eukaryota</taxon>
        <taxon>Fungi</taxon>
        <taxon>Dikarya</taxon>
        <taxon>Ascomycota</taxon>
        <taxon>Pezizomycotina</taxon>
        <taxon>Lecanoromycetes</taxon>
        <taxon>OSLEUM clade</taxon>
        <taxon>Lecanoromycetidae</taxon>
        <taxon>Lecanorales</taxon>
        <taxon>Lecanorineae</taxon>
        <taxon>Ramalinaceae</taxon>
        <taxon>Ramalina</taxon>
    </lineage>
</organism>
<dbReference type="Gene3D" id="3.50.50.60">
    <property type="entry name" value="FAD/NAD(P)-binding domain"/>
    <property type="match status" value="2"/>
</dbReference>
<comment type="caution">
    <text evidence="4">The sequence shown here is derived from an EMBL/GenBank/DDBJ whole genome shotgun (WGS) entry which is preliminary data.</text>
</comment>
<dbReference type="Pfam" id="PF13738">
    <property type="entry name" value="Pyr_redox_3"/>
    <property type="match status" value="1"/>
</dbReference>
<keyword evidence="1" id="KW-0285">Flavoprotein</keyword>
<sequence length="494" mass="55599">MSPPPEEDTFYNFFKAKYTTKYLEKYVDEHVYDGKTLRERMIFDFTVQTVKKEGALWVIRGTQVAYRAPKLIVAAGITSSANLPSVRGMENAEMPIIHQGRFGQSPVLTSDRYEKVTVIGGGKSAADMVYACVGAGKSVTWVIRKSGSGPGFLLSAKGKGPYKSSFELGSCRAVATFSPSIFSPDTWWTGFLHRTNLGQKIVNALWAGIDQGTRADANYDGRENALEGFKNLNPYTPLFWQNGTGGLLNRRDFWDIVAPNVQVYLDDLHHIERDVLHLASGDRVESDVLLCGTGWNTAFFDFMEPNERVRLGLPHPLEDESPAINGIWKTLEEKEDRKILQKFPMLATPPEHLHKSSKATPYRLYNGIGPIQNDSIAFIGYLATANYFVGVECQAIWATAFLDKKLSLPSVEEQQAQVARQNVFCRRRYLSGGERGNFFPFESHFYEDTLLKEVGLSSHIKGWVPRYFSPVSARDMSGLKDEYIKKYHDGIMQH</sequence>
<evidence type="ECO:0000256" key="1">
    <source>
        <dbReference type="ARBA" id="ARBA00022630"/>
    </source>
</evidence>